<accession>A0A1X7SNY5</accession>
<dbReference type="AlphaFoldDB" id="A0A1X7SNY5"/>
<sequence length="67" mass="7448">LYVNYDCSTYCTNVCERLSKLLAKVCQSSAVIKLSQLPCTIVRGILLNIITASIPQLLSHDIINQHN</sequence>
<reference evidence="1" key="1">
    <citation type="submission" date="2017-05" db="UniProtKB">
        <authorList>
            <consortium name="EnsemblMetazoa"/>
        </authorList>
    </citation>
    <scope>IDENTIFICATION</scope>
</reference>
<name>A0A1X7SNY5_AMPQE</name>
<proteinExistence type="predicted"/>
<dbReference type="EnsemblMetazoa" id="Aqu2.1.03815_001">
    <property type="protein sequence ID" value="Aqu2.1.03815_001"/>
    <property type="gene ID" value="Aqu2.1.03815"/>
</dbReference>
<protein>
    <submittedName>
        <fullName evidence="1">Uncharacterized protein</fullName>
    </submittedName>
</protein>
<dbReference type="InParanoid" id="A0A1X7SNY5"/>
<evidence type="ECO:0000313" key="1">
    <source>
        <dbReference type="EnsemblMetazoa" id="Aqu2.1.03815_001"/>
    </source>
</evidence>
<organism evidence="1">
    <name type="scientific">Amphimedon queenslandica</name>
    <name type="common">Sponge</name>
    <dbReference type="NCBI Taxonomy" id="400682"/>
    <lineage>
        <taxon>Eukaryota</taxon>
        <taxon>Metazoa</taxon>
        <taxon>Porifera</taxon>
        <taxon>Demospongiae</taxon>
        <taxon>Heteroscleromorpha</taxon>
        <taxon>Haplosclerida</taxon>
        <taxon>Niphatidae</taxon>
        <taxon>Amphimedon</taxon>
    </lineage>
</organism>